<dbReference type="InterPro" id="IPR002035">
    <property type="entry name" value="VWF_A"/>
</dbReference>
<name>A0A7Y9IV59_9BURK</name>
<evidence type="ECO:0000313" key="8">
    <source>
        <dbReference type="Proteomes" id="UP000542125"/>
    </source>
</evidence>
<keyword evidence="1" id="KW-1003">Cell membrane</keyword>
<reference evidence="7 8" key="1">
    <citation type="submission" date="2020-07" db="EMBL/GenBank/DDBJ databases">
        <title>Genomic Encyclopedia of Type Strains, Phase IV (KMG-V): Genome sequencing to study the core and pangenomes of soil and plant-associated prokaryotes.</title>
        <authorList>
            <person name="Whitman W."/>
        </authorList>
    </citation>
    <scope>NUCLEOTIDE SEQUENCE [LARGE SCALE GENOMIC DNA]</scope>
    <source>
        <strain evidence="7 8">SAS40</strain>
    </source>
</reference>
<dbReference type="Gene3D" id="3.40.50.410">
    <property type="entry name" value="von Willebrand factor, type A domain"/>
    <property type="match status" value="1"/>
</dbReference>
<proteinExistence type="predicted"/>
<accession>A0A7Y9IV59</accession>
<dbReference type="InterPro" id="IPR024163">
    <property type="entry name" value="Aerotolerance_reg_N"/>
</dbReference>
<keyword evidence="2 5" id="KW-0812">Transmembrane</keyword>
<dbReference type="InterPro" id="IPR050768">
    <property type="entry name" value="UPF0353/GerABKA_families"/>
</dbReference>
<dbReference type="Pfam" id="PF07584">
    <property type="entry name" value="BatA"/>
    <property type="match status" value="1"/>
</dbReference>
<evidence type="ECO:0000313" key="7">
    <source>
        <dbReference type="EMBL" id="NYE83455.1"/>
    </source>
</evidence>
<dbReference type="Proteomes" id="UP000542125">
    <property type="component" value="Unassembled WGS sequence"/>
</dbReference>
<sequence length="350" mass="37589">MNMDHFGHLTLLWPRMLWLYLLVPVLVLLYVRLLARRRRVAASYPSLDLVGAAVGDSRMRRHLPAVILLLGLCAMLFAVTRPQAVVKLPSRLETVVLAMDMSGSMRADDVKPSRMVASQTAAKAFIDDQPHNVRLGIVAVAGAAALVQSPTRLREDATAAIDNLQIQRGTALGSGLIISLAALLPAADLDVEGLISGRPTYGAVPPKIDPEAPPATPGSNRSVAIVLLSDGQSNTGPDPMKIVDVAASHGVRIYTVGVGTNEGATLSVDGWSMRVRLDDEALKKIASASGGEYFRADNAKELKTIYQSLAMRLAYDKEEPMEVSALFVALGAMLTMVAALLSMWWFGRIL</sequence>
<evidence type="ECO:0000259" key="6">
    <source>
        <dbReference type="PROSITE" id="PS50234"/>
    </source>
</evidence>
<dbReference type="SUPFAM" id="SSF53300">
    <property type="entry name" value="vWA-like"/>
    <property type="match status" value="1"/>
</dbReference>
<keyword evidence="8" id="KW-1185">Reference proteome</keyword>
<organism evidence="7 8">
    <name type="scientific">Pigmentiphaga litoralis</name>
    <dbReference type="NCBI Taxonomy" id="516702"/>
    <lineage>
        <taxon>Bacteria</taxon>
        <taxon>Pseudomonadati</taxon>
        <taxon>Pseudomonadota</taxon>
        <taxon>Betaproteobacteria</taxon>
        <taxon>Burkholderiales</taxon>
        <taxon>Alcaligenaceae</taxon>
        <taxon>Pigmentiphaga</taxon>
    </lineage>
</organism>
<keyword evidence="4 5" id="KW-0472">Membrane</keyword>
<dbReference type="Pfam" id="PF13519">
    <property type="entry name" value="VWA_2"/>
    <property type="match status" value="1"/>
</dbReference>
<dbReference type="PANTHER" id="PTHR22550">
    <property type="entry name" value="SPORE GERMINATION PROTEIN"/>
    <property type="match status" value="1"/>
</dbReference>
<protein>
    <submittedName>
        <fullName evidence="7">Ca-activated chloride channel family protein</fullName>
    </submittedName>
</protein>
<feature type="domain" description="VWFA" evidence="6">
    <location>
        <begin position="94"/>
        <end position="309"/>
    </location>
</feature>
<dbReference type="RefSeq" id="WP_179587125.1">
    <property type="nucleotide sequence ID" value="NZ_JACBYR010000001.1"/>
</dbReference>
<gene>
    <name evidence="7" type="ORF">FHW18_002726</name>
</gene>
<dbReference type="InterPro" id="IPR036465">
    <property type="entry name" value="vWFA_dom_sf"/>
</dbReference>
<keyword evidence="3 5" id="KW-1133">Transmembrane helix</keyword>
<dbReference type="EMBL" id="JACBYR010000001">
    <property type="protein sequence ID" value="NYE83455.1"/>
    <property type="molecule type" value="Genomic_DNA"/>
</dbReference>
<comment type="caution">
    <text evidence="7">The sequence shown here is derived from an EMBL/GenBank/DDBJ whole genome shotgun (WGS) entry which is preliminary data.</text>
</comment>
<dbReference type="PANTHER" id="PTHR22550:SF5">
    <property type="entry name" value="LEUCINE ZIPPER PROTEIN 4"/>
    <property type="match status" value="1"/>
</dbReference>
<dbReference type="Pfam" id="PF00092">
    <property type="entry name" value="VWA"/>
    <property type="match status" value="1"/>
</dbReference>
<evidence type="ECO:0000256" key="4">
    <source>
        <dbReference type="ARBA" id="ARBA00023136"/>
    </source>
</evidence>
<dbReference type="SMART" id="SM00327">
    <property type="entry name" value="VWA"/>
    <property type="match status" value="1"/>
</dbReference>
<feature type="transmembrane region" description="Helical" evidence="5">
    <location>
        <begin position="12"/>
        <end position="31"/>
    </location>
</feature>
<feature type="transmembrane region" description="Helical" evidence="5">
    <location>
        <begin position="325"/>
        <end position="346"/>
    </location>
</feature>
<evidence type="ECO:0000256" key="3">
    <source>
        <dbReference type="ARBA" id="ARBA00022989"/>
    </source>
</evidence>
<dbReference type="PROSITE" id="PS50234">
    <property type="entry name" value="VWFA"/>
    <property type="match status" value="1"/>
</dbReference>
<feature type="transmembrane region" description="Helical" evidence="5">
    <location>
        <begin position="63"/>
        <end position="80"/>
    </location>
</feature>
<evidence type="ECO:0000256" key="1">
    <source>
        <dbReference type="ARBA" id="ARBA00022475"/>
    </source>
</evidence>
<evidence type="ECO:0000256" key="2">
    <source>
        <dbReference type="ARBA" id="ARBA00022692"/>
    </source>
</evidence>
<evidence type="ECO:0000256" key="5">
    <source>
        <dbReference type="SAM" id="Phobius"/>
    </source>
</evidence>
<dbReference type="AlphaFoldDB" id="A0A7Y9IV59"/>